<evidence type="ECO:0000313" key="2">
    <source>
        <dbReference type="Proteomes" id="UP000015106"/>
    </source>
</evidence>
<reference evidence="1" key="2">
    <citation type="submission" date="2022-06" db="UniProtKB">
        <authorList>
            <consortium name="EnsemblPlants"/>
        </authorList>
    </citation>
    <scope>IDENTIFICATION</scope>
</reference>
<dbReference type="Proteomes" id="UP000015106">
    <property type="component" value="Unassembled WGS sequence"/>
</dbReference>
<reference evidence="2" key="1">
    <citation type="journal article" date="2013" name="Nature">
        <title>Draft genome of the wheat A-genome progenitor Triticum urartu.</title>
        <authorList>
            <person name="Ling H.Q."/>
            <person name="Zhao S."/>
            <person name="Liu D."/>
            <person name="Wang J."/>
            <person name="Sun H."/>
            <person name="Zhang C."/>
            <person name="Fan H."/>
            <person name="Li D."/>
            <person name="Dong L."/>
            <person name="Tao Y."/>
            <person name="Gao C."/>
            <person name="Wu H."/>
            <person name="Li Y."/>
            <person name="Cui Y."/>
            <person name="Guo X."/>
            <person name="Zheng S."/>
            <person name="Wang B."/>
            <person name="Yu K."/>
            <person name="Liang Q."/>
            <person name="Yang W."/>
            <person name="Lou X."/>
            <person name="Chen J."/>
            <person name="Feng M."/>
            <person name="Jian J."/>
            <person name="Zhang X."/>
            <person name="Luo G."/>
            <person name="Jiang Y."/>
            <person name="Liu J."/>
            <person name="Wang Z."/>
            <person name="Sha Y."/>
            <person name="Zhang B."/>
            <person name="Wu H."/>
            <person name="Tang D."/>
            <person name="Shen Q."/>
            <person name="Xue P."/>
            <person name="Zou S."/>
            <person name="Wang X."/>
            <person name="Liu X."/>
            <person name="Wang F."/>
            <person name="Yang Y."/>
            <person name="An X."/>
            <person name="Dong Z."/>
            <person name="Zhang K."/>
            <person name="Zhang X."/>
            <person name="Luo M.C."/>
            <person name="Dvorak J."/>
            <person name="Tong Y."/>
            <person name="Wang J."/>
            <person name="Yang H."/>
            <person name="Li Z."/>
            <person name="Wang D."/>
            <person name="Zhang A."/>
            <person name="Wang J."/>
        </authorList>
    </citation>
    <scope>NUCLEOTIDE SEQUENCE</scope>
    <source>
        <strain evidence="2">cv. G1812</strain>
    </source>
</reference>
<sequence length="149" mass="16472">DEHVGDTAQPPSAQTVQELVDLLSCQVTGRICAKGKSTTGVLVEEKDLVSYRRDWEKTWGDKCGSFEFYSCVRAMLFTCKRTPPHVGVKTCLQIFSIRVMEINGGIILSGNSRSTAWSPPGTPWIIILTLSLDSGGTPANSLNRIHFWR</sequence>
<name>A0A8R7VL41_TRIUA</name>
<organism evidence="1 2">
    <name type="scientific">Triticum urartu</name>
    <name type="common">Red wild einkorn</name>
    <name type="synonym">Crithodium urartu</name>
    <dbReference type="NCBI Taxonomy" id="4572"/>
    <lineage>
        <taxon>Eukaryota</taxon>
        <taxon>Viridiplantae</taxon>
        <taxon>Streptophyta</taxon>
        <taxon>Embryophyta</taxon>
        <taxon>Tracheophyta</taxon>
        <taxon>Spermatophyta</taxon>
        <taxon>Magnoliopsida</taxon>
        <taxon>Liliopsida</taxon>
        <taxon>Poales</taxon>
        <taxon>Poaceae</taxon>
        <taxon>BOP clade</taxon>
        <taxon>Pooideae</taxon>
        <taxon>Triticodae</taxon>
        <taxon>Triticeae</taxon>
        <taxon>Triticinae</taxon>
        <taxon>Triticum</taxon>
    </lineage>
</organism>
<keyword evidence="2" id="KW-1185">Reference proteome</keyword>
<proteinExistence type="predicted"/>
<accession>A0A8R7VL41</accession>
<dbReference type="Gramene" id="TuG1812U0000005900.01.T01">
    <property type="protein sequence ID" value="TuG1812U0000005900.01.T01"/>
    <property type="gene ID" value="TuG1812U0000005900.01"/>
</dbReference>
<dbReference type="AlphaFoldDB" id="A0A8R7VL41"/>
<dbReference type="EnsemblPlants" id="TuG1812U0000005900.01.T01">
    <property type="protein sequence ID" value="TuG1812U0000005900.01.T01"/>
    <property type="gene ID" value="TuG1812U0000005900.01"/>
</dbReference>
<evidence type="ECO:0000313" key="1">
    <source>
        <dbReference type="EnsemblPlants" id="TuG1812U0000005900.01.T01"/>
    </source>
</evidence>
<protein>
    <submittedName>
        <fullName evidence="1">Uncharacterized protein</fullName>
    </submittedName>
</protein>